<gene>
    <name evidence="1" type="ORF">GUJ93_ZPchr0013g35802</name>
</gene>
<keyword evidence="2" id="KW-1185">Reference proteome</keyword>
<name>A0A8J5X223_ZIZPA</name>
<comment type="caution">
    <text evidence="1">The sequence shown here is derived from an EMBL/GenBank/DDBJ whole genome shotgun (WGS) entry which is preliminary data.</text>
</comment>
<dbReference type="AlphaFoldDB" id="A0A8J5X223"/>
<dbReference type="EMBL" id="JAAALK010000079">
    <property type="protein sequence ID" value="KAG8099990.1"/>
    <property type="molecule type" value="Genomic_DNA"/>
</dbReference>
<protein>
    <submittedName>
        <fullName evidence="1">Uncharacterized protein</fullName>
    </submittedName>
</protein>
<dbReference type="Proteomes" id="UP000729402">
    <property type="component" value="Unassembled WGS sequence"/>
</dbReference>
<accession>A0A8J5X223</accession>
<organism evidence="1 2">
    <name type="scientific">Zizania palustris</name>
    <name type="common">Northern wild rice</name>
    <dbReference type="NCBI Taxonomy" id="103762"/>
    <lineage>
        <taxon>Eukaryota</taxon>
        <taxon>Viridiplantae</taxon>
        <taxon>Streptophyta</taxon>
        <taxon>Embryophyta</taxon>
        <taxon>Tracheophyta</taxon>
        <taxon>Spermatophyta</taxon>
        <taxon>Magnoliopsida</taxon>
        <taxon>Liliopsida</taxon>
        <taxon>Poales</taxon>
        <taxon>Poaceae</taxon>
        <taxon>BOP clade</taxon>
        <taxon>Oryzoideae</taxon>
        <taxon>Oryzeae</taxon>
        <taxon>Zizaniinae</taxon>
        <taxon>Zizania</taxon>
    </lineage>
</organism>
<evidence type="ECO:0000313" key="2">
    <source>
        <dbReference type="Proteomes" id="UP000729402"/>
    </source>
</evidence>
<reference evidence="1" key="2">
    <citation type="submission" date="2021-02" db="EMBL/GenBank/DDBJ databases">
        <authorList>
            <person name="Kimball J.A."/>
            <person name="Haas M.W."/>
            <person name="Macchietto M."/>
            <person name="Kono T."/>
            <person name="Duquette J."/>
            <person name="Shao M."/>
        </authorList>
    </citation>
    <scope>NUCLEOTIDE SEQUENCE</scope>
    <source>
        <tissue evidence="1">Fresh leaf tissue</tissue>
    </source>
</reference>
<reference evidence="1" key="1">
    <citation type="journal article" date="2021" name="bioRxiv">
        <title>Whole Genome Assembly and Annotation of Northern Wild Rice, Zizania palustris L., Supports a Whole Genome Duplication in the Zizania Genus.</title>
        <authorList>
            <person name="Haas M."/>
            <person name="Kono T."/>
            <person name="Macchietto M."/>
            <person name="Millas R."/>
            <person name="McGilp L."/>
            <person name="Shao M."/>
            <person name="Duquette J."/>
            <person name="Hirsch C.N."/>
            <person name="Kimball J."/>
        </authorList>
    </citation>
    <scope>NUCLEOTIDE SEQUENCE</scope>
    <source>
        <tissue evidence="1">Fresh leaf tissue</tissue>
    </source>
</reference>
<sequence length="73" mass="7848">MTSGYAFACQKSAITITMPFNRGKQEEKPIGELARKMVASVAATGPSPSARQQEFPNTANSVCSTSRLMVPLR</sequence>
<proteinExistence type="predicted"/>
<evidence type="ECO:0000313" key="1">
    <source>
        <dbReference type="EMBL" id="KAG8099990.1"/>
    </source>
</evidence>